<dbReference type="EMBL" id="ML992670">
    <property type="protein sequence ID" value="KAF2213625.1"/>
    <property type="molecule type" value="Genomic_DNA"/>
</dbReference>
<evidence type="ECO:0000313" key="1">
    <source>
        <dbReference type="EMBL" id="KAF2213625.1"/>
    </source>
</evidence>
<dbReference type="AlphaFoldDB" id="A0A6A6FJK6"/>
<name>A0A6A6FJK6_9PEZI</name>
<gene>
    <name evidence="1" type="ORF">CERZMDRAFT_96456</name>
</gene>
<protein>
    <recommendedName>
        <fullName evidence="3">F-box domain-containing protein</fullName>
    </recommendedName>
</protein>
<keyword evidence="2" id="KW-1185">Reference proteome</keyword>
<accession>A0A6A6FJK6</accession>
<dbReference type="Proteomes" id="UP000799539">
    <property type="component" value="Unassembled WGS sequence"/>
</dbReference>
<reference evidence="1" key="1">
    <citation type="journal article" date="2020" name="Stud. Mycol.">
        <title>101 Dothideomycetes genomes: a test case for predicting lifestyles and emergence of pathogens.</title>
        <authorList>
            <person name="Haridas S."/>
            <person name="Albert R."/>
            <person name="Binder M."/>
            <person name="Bloem J."/>
            <person name="Labutti K."/>
            <person name="Salamov A."/>
            <person name="Andreopoulos B."/>
            <person name="Baker S."/>
            <person name="Barry K."/>
            <person name="Bills G."/>
            <person name="Bluhm B."/>
            <person name="Cannon C."/>
            <person name="Castanera R."/>
            <person name="Culley D."/>
            <person name="Daum C."/>
            <person name="Ezra D."/>
            <person name="Gonzalez J."/>
            <person name="Henrissat B."/>
            <person name="Kuo A."/>
            <person name="Liang C."/>
            <person name="Lipzen A."/>
            <person name="Lutzoni F."/>
            <person name="Magnuson J."/>
            <person name="Mondo S."/>
            <person name="Nolan M."/>
            <person name="Ohm R."/>
            <person name="Pangilinan J."/>
            <person name="Park H.-J."/>
            <person name="Ramirez L."/>
            <person name="Alfaro M."/>
            <person name="Sun H."/>
            <person name="Tritt A."/>
            <person name="Yoshinaga Y."/>
            <person name="Zwiers L.-H."/>
            <person name="Turgeon B."/>
            <person name="Goodwin S."/>
            <person name="Spatafora J."/>
            <person name="Crous P."/>
            <person name="Grigoriev I."/>
        </authorList>
    </citation>
    <scope>NUCLEOTIDE SEQUENCE</scope>
    <source>
        <strain evidence="1">SCOH1-5</strain>
    </source>
</reference>
<evidence type="ECO:0008006" key="3">
    <source>
        <dbReference type="Google" id="ProtNLM"/>
    </source>
</evidence>
<proteinExistence type="predicted"/>
<organism evidence="1 2">
    <name type="scientific">Cercospora zeae-maydis SCOH1-5</name>
    <dbReference type="NCBI Taxonomy" id="717836"/>
    <lineage>
        <taxon>Eukaryota</taxon>
        <taxon>Fungi</taxon>
        <taxon>Dikarya</taxon>
        <taxon>Ascomycota</taxon>
        <taxon>Pezizomycotina</taxon>
        <taxon>Dothideomycetes</taxon>
        <taxon>Dothideomycetidae</taxon>
        <taxon>Mycosphaerellales</taxon>
        <taxon>Mycosphaerellaceae</taxon>
        <taxon>Cercospora</taxon>
    </lineage>
</organism>
<evidence type="ECO:0000313" key="2">
    <source>
        <dbReference type="Proteomes" id="UP000799539"/>
    </source>
</evidence>
<sequence>MPAAPPLLAALPAELRLAVYEMLVDDDLRRFAASFSMPALLHTCRQLRSEYVDVFCSDAHVTISAYYGDTGMWSTVTGATAKLALICRSSFTHFVHYSSLASAQRYCERVCFSKPDEQRGILTVSIDSDGLSHSIPDARWWQFGSMSR</sequence>